<evidence type="ECO:0000259" key="2">
    <source>
        <dbReference type="Pfam" id="PF18962"/>
    </source>
</evidence>
<dbReference type="NCBIfam" id="TIGR04183">
    <property type="entry name" value="Por_Secre_tail"/>
    <property type="match status" value="1"/>
</dbReference>
<dbReference type="KEGG" id="fpf:DCC35_07785"/>
<sequence>MRNFLLFSFTFIFSLLCHAQQLEINTDEKIAFTPSDSERNFPITLSSTRINEPVRIGVEIESHSMDFDEDLKICYNGNCISVFEKFPESFLVINSSSDFLKVTGKYIPGNGEKGLSDITLRFFNLNSPNTYVEKTITFNNSNNPDVLYADSKLSVGNIYPNPVTSYGYLKFNIKAQNIKAKVLLQNVLGSTIEEIPLSPYENTLKISTEGLNPGVYFYTLVIDDQNTATKKFIIQ</sequence>
<protein>
    <recommendedName>
        <fullName evidence="2">Secretion system C-terminal sorting domain-containing protein</fullName>
    </recommendedName>
</protein>
<keyword evidence="1" id="KW-0732">Signal</keyword>
<accession>A0A4D7JMD9</accession>
<dbReference type="InterPro" id="IPR026444">
    <property type="entry name" value="Secre_tail"/>
</dbReference>
<proteinExistence type="predicted"/>
<evidence type="ECO:0000313" key="3">
    <source>
        <dbReference type="EMBL" id="QCK14650.1"/>
    </source>
</evidence>
<dbReference type="AlphaFoldDB" id="A0A4D7JMD9"/>
<keyword evidence="4" id="KW-1185">Reference proteome</keyword>
<gene>
    <name evidence="3" type="ORF">DCC35_07785</name>
</gene>
<feature type="domain" description="Secretion system C-terminal sorting" evidence="2">
    <location>
        <begin position="158"/>
        <end position="234"/>
    </location>
</feature>
<dbReference type="Pfam" id="PF18962">
    <property type="entry name" value="Por_Secre_tail"/>
    <property type="match status" value="1"/>
</dbReference>
<dbReference type="OrthoDB" id="1522390at2"/>
<reference evidence="3 4" key="1">
    <citation type="submission" date="2018-04" db="EMBL/GenBank/DDBJ databases">
        <title>Complete genome uncultured novel isolate.</title>
        <authorList>
            <person name="Merlino G."/>
        </authorList>
    </citation>
    <scope>NUCLEOTIDE SEQUENCE [LARGE SCALE GENOMIC DNA]</scope>
    <source>
        <strain evidence="4">R1DC9</strain>
    </source>
</reference>
<dbReference type="RefSeq" id="WP_137090236.1">
    <property type="nucleotide sequence ID" value="NZ_CP028923.1"/>
</dbReference>
<feature type="signal peptide" evidence="1">
    <location>
        <begin position="1"/>
        <end position="19"/>
    </location>
</feature>
<organism evidence="3 4">
    <name type="scientific">Mangrovivirga cuniculi</name>
    <dbReference type="NCBI Taxonomy" id="2715131"/>
    <lineage>
        <taxon>Bacteria</taxon>
        <taxon>Pseudomonadati</taxon>
        <taxon>Bacteroidota</taxon>
        <taxon>Cytophagia</taxon>
        <taxon>Cytophagales</taxon>
        <taxon>Mangrovivirgaceae</taxon>
        <taxon>Mangrovivirga</taxon>
    </lineage>
</organism>
<evidence type="ECO:0000313" key="4">
    <source>
        <dbReference type="Proteomes" id="UP000298616"/>
    </source>
</evidence>
<feature type="chain" id="PRO_5020525145" description="Secretion system C-terminal sorting domain-containing protein" evidence="1">
    <location>
        <begin position="20"/>
        <end position="235"/>
    </location>
</feature>
<evidence type="ECO:0000256" key="1">
    <source>
        <dbReference type="SAM" id="SignalP"/>
    </source>
</evidence>
<name>A0A4D7JMD9_9BACT</name>
<dbReference type="EMBL" id="CP028923">
    <property type="protein sequence ID" value="QCK14650.1"/>
    <property type="molecule type" value="Genomic_DNA"/>
</dbReference>
<dbReference type="Proteomes" id="UP000298616">
    <property type="component" value="Chromosome"/>
</dbReference>